<evidence type="ECO:0000256" key="1">
    <source>
        <dbReference type="ARBA" id="ARBA00000439"/>
    </source>
</evidence>
<name>A0ABY5AIJ8_9ACTO</name>
<evidence type="ECO:0000256" key="10">
    <source>
        <dbReference type="RuleBase" id="RU361207"/>
    </source>
</evidence>
<dbReference type="PANTHER" id="PTHR32438:SF5">
    <property type="entry name" value="4-ALPHA-GLUCANOTRANSFERASE DPE1, CHLOROPLASTIC_AMYLOPLASTIC"/>
    <property type="match status" value="1"/>
</dbReference>
<keyword evidence="6 10" id="KW-0808">Transferase</keyword>
<dbReference type="NCBIfam" id="TIGR00217">
    <property type="entry name" value="malQ"/>
    <property type="match status" value="1"/>
</dbReference>
<keyword evidence="13" id="KW-1185">Reference proteome</keyword>
<dbReference type="EMBL" id="CP099547">
    <property type="protein sequence ID" value="USR79810.1"/>
    <property type="molecule type" value="Genomic_DNA"/>
</dbReference>
<evidence type="ECO:0000313" key="12">
    <source>
        <dbReference type="EMBL" id="USR79810.1"/>
    </source>
</evidence>
<gene>
    <name evidence="12" type="primary">malQ</name>
    <name evidence="12" type="ORF">NG665_02160</name>
</gene>
<dbReference type="Pfam" id="PF21226">
    <property type="entry name" value="MalQ_N"/>
    <property type="match status" value="1"/>
</dbReference>
<organism evidence="12 13">
    <name type="scientific">Arcanobacterium pinnipediorum</name>
    <dbReference type="NCBI Taxonomy" id="1503041"/>
    <lineage>
        <taxon>Bacteria</taxon>
        <taxon>Bacillati</taxon>
        <taxon>Actinomycetota</taxon>
        <taxon>Actinomycetes</taxon>
        <taxon>Actinomycetales</taxon>
        <taxon>Actinomycetaceae</taxon>
        <taxon>Arcanobacterium</taxon>
    </lineage>
</organism>
<protein>
    <recommendedName>
        <fullName evidence="4 10">4-alpha-glucanotransferase</fullName>
        <ecNumber evidence="3 10">2.4.1.25</ecNumber>
    </recommendedName>
    <alternativeName>
        <fullName evidence="8 10">Amylomaltase</fullName>
    </alternativeName>
    <alternativeName>
        <fullName evidence="9 10">Disproportionating enzyme</fullName>
    </alternativeName>
</protein>
<keyword evidence="5 10" id="KW-0328">Glycosyltransferase</keyword>
<dbReference type="Pfam" id="PF02446">
    <property type="entry name" value="Glyco_hydro_77"/>
    <property type="match status" value="1"/>
</dbReference>
<evidence type="ECO:0000259" key="11">
    <source>
        <dbReference type="Pfam" id="PF21226"/>
    </source>
</evidence>
<proteinExistence type="inferred from homology"/>
<dbReference type="InterPro" id="IPR017853">
    <property type="entry name" value="GH"/>
</dbReference>
<evidence type="ECO:0000256" key="5">
    <source>
        <dbReference type="ARBA" id="ARBA00022676"/>
    </source>
</evidence>
<dbReference type="GO" id="GO:0004134">
    <property type="term" value="F:4-alpha-glucanotransferase activity"/>
    <property type="evidence" value="ECO:0007669"/>
    <property type="project" value="UniProtKB-EC"/>
</dbReference>
<evidence type="ECO:0000256" key="4">
    <source>
        <dbReference type="ARBA" id="ARBA00020295"/>
    </source>
</evidence>
<reference evidence="12" key="1">
    <citation type="submission" date="2022-06" db="EMBL/GenBank/DDBJ databases">
        <title>Complete Genome Sequence of Arcanobacterium pinnipediorum strain DSM 28752 isolated from a harbour seal.</title>
        <authorList>
            <person name="Borowiak M."/>
            <person name="Kreitlow A."/>
            <person name="Alssahen M."/>
            <person name="Malorny B."/>
            <person name="Laemmler C."/>
            <person name="Prenger-Berninghoff E."/>
            <person name="Siebert U."/>
            <person name="Ploetz M."/>
            <person name="Abdulmawjood A."/>
        </authorList>
    </citation>
    <scope>NUCLEOTIDE SEQUENCE</scope>
    <source>
        <strain evidence="12">DSM 28752</strain>
    </source>
</reference>
<dbReference type="SUPFAM" id="SSF51445">
    <property type="entry name" value="(Trans)glycosidases"/>
    <property type="match status" value="1"/>
</dbReference>
<sequence>MPDQTVDLEKLHRLAHAYNVATEFWGFHGEHEHVSAQTLIAVLAAMGVDAQSDEAIDNELVAKEEAPWRQILPSCVVTRDDQEHGVAVHVPHGWDVELWIECEDGTQRSVRQGEDFTPPRVIEGHTIGQATFVLEPGLPLGYHTLHARVSHSQTDNSAQDSTPLIVTPGTLTKGSLSEQRSWGMMAQLYSTRSAQSWGVGDTDDLLEMASLFGSMGADYLLVNPLHAAQPIEPLSPSPYLPVTRRFFNPLYIRPENIREAAYLSGPERSLITWAGETVKKDSLKNSHIDRDSAWKAKREALEVIFKAGRSQAREREFARYRRSEGQGLEDFALWCALVEFYDGAHFPEELRDVRSNGVARARVKLRDRIEFWAWLQWVMDQQLADAQRAAKAAGMTFGIAHDVAVGVHPQGSDTWTIPEAFAHGIGVGAPPDMYNQQGQNWSQPPWRPDALEKMGYAPLRDMVRTVLRHAGLLRVDHVMGLFRLWWVPEGFAAHQGTYVRFDHEAMVGVLLLEAYRAGAVVVGEDLGNVEPWVRDYLRERGIWGTSIFWFEKDDEGNPLRAEDYRSDALVSVDTHDLPPAAGYLAQEHVSLRSRLGLLVEPEEVVLAQAHRELETVLTRLRQYDLIGENPSEREIVEALHVYLTKTPSALLCVSLVDAVGERRAQNQPGTDQEYPNWKIPLADGTEKVVLIEDLAKNPRLLSLVESFTKAMAS</sequence>
<evidence type="ECO:0000313" key="13">
    <source>
        <dbReference type="Proteomes" id="UP001056109"/>
    </source>
</evidence>
<dbReference type="Proteomes" id="UP001056109">
    <property type="component" value="Chromosome"/>
</dbReference>
<evidence type="ECO:0000256" key="9">
    <source>
        <dbReference type="ARBA" id="ARBA00031501"/>
    </source>
</evidence>
<dbReference type="InterPro" id="IPR048458">
    <property type="entry name" value="MalQ_N"/>
</dbReference>
<evidence type="ECO:0000256" key="7">
    <source>
        <dbReference type="ARBA" id="ARBA00023277"/>
    </source>
</evidence>
<keyword evidence="7 10" id="KW-0119">Carbohydrate metabolism</keyword>
<dbReference type="PANTHER" id="PTHR32438">
    <property type="entry name" value="4-ALPHA-GLUCANOTRANSFERASE DPE1, CHLOROPLASTIC/AMYLOPLASTIC"/>
    <property type="match status" value="1"/>
</dbReference>
<evidence type="ECO:0000256" key="8">
    <source>
        <dbReference type="ARBA" id="ARBA00031423"/>
    </source>
</evidence>
<dbReference type="Gene3D" id="3.20.20.80">
    <property type="entry name" value="Glycosidases"/>
    <property type="match status" value="1"/>
</dbReference>
<dbReference type="EC" id="2.4.1.25" evidence="3 10"/>
<evidence type="ECO:0000256" key="3">
    <source>
        <dbReference type="ARBA" id="ARBA00012560"/>
    </source>
</evidence>
<dbReference type="InterPro" id="IPR003385">
    <property type="entry name" value="Glyco_hydro_77"/>
</dbReference>
<comment type="catalytic activity">
    <reaction evidence="1 10">
        <text>Transfers a segment of a (1-&gt;4)-alpha-D-glucan to a new position in an acceptor, which may be glucose or a (1-&gt;4)-alpha-D-glucan.</text>
        <dbReference type="EC" id="2.4.1.25"/>
    </reaction>
</comment>
<comment type="similarity">
    <text evidence="2 10">Belongs to the disproportionating enzyme family.</text>
</comment>
<evidence type="ECO:0000256" key="2">
    <source>
        <dbReference type="ARBA" id="ARBA00005684"/>
    </source>
</evidence>
<accession>A0ABY5AIJ8</accession>
<evidence type="ECO:0000256" key="6">
    <source>
        <dbReference type="ARBA" id="ARBA00022679"/>
    </source>
</evidence>
<feature type="domain" description="MalQ N-terminal beta-sandwich" evidence="11">
    <location>
        <begin position="72"/>
        <end position="168"/>
    </location>
</feature>
<dbReference type="RefSeq" id="WP_252673670.1">
    <property type="nucleotide sequence ID" value="NZ_CP099547.1"/>
</dbReference>